<protein>
    <submittedName>
        <fullName evidence="2">Unnamed protein product</fullName>
    </submittedName>
</protein>
<dbReference type="AlphaFoldDB" id="A0A9W7DH38"/>
<dbReference type="OrthoDB" id="3997707at2759"/>
<comment type="caution">
    <text evidence="2">The sequence shown here is derived from an EMBL/GenBank/DDBJ whole genome shotgun (WGS) entry which is preliminary data.</text>
</comment>
<reference evidence="2" key="1">
    <citation type="submission" date="2023-04" db="EMBL/GenBank/DDBJ databases">
        <title>Ambrosiozyma monospora NBRC 1965.</title>
        <authorList>
            <person name="Ichikawa N."/>
            <person name="Sato H."/>
            <person name="Tonouchi N."/>
        </authorList>
    </citation>
    <scope>NUCLEOTIDE SEQUENCE</scope>
    <source>
        <strain evidence="2">NBRC 1965</strain>
    </source>
</reference>
<name>A0A9W7DH38_AMBMO</name>
<gene>
    <name evidence="2" type="ORF">Amon01_000106600</name>
</gene>
<feature type="signal peptide" evidence="1">
    <location>
        <begin position="1"/>
        <end position="17"/>
    </location>
</feature>
<evidence type="ECO:0000313" key="2">
    <source>
        <dbReference type="EMBL" id="GMG20223.1"/>
    </source>
</evidence>
<keyword evidence="1" id="KW-0732">Signal</keyword>
<accession>A0A9W7DH38</accession>
<organism evidence="2 3">
    <name type="scientific">Ambrosiozyma monospora</name>
    <name type="common">Yeast</name>
    <name type="synonym">Endomycopsis monosporus</name>
    <dbReference type="NCBI Taxonomy" id="43982"/>
    <lineage>
        <taxon>Eukaryota</taxon>
        <taxon>Fungi</taxon>
        <taxon>Dikarya</taxon>
        <taxon>Ascomycota</taxon>
        <taxon>Saccharomycotina</taxon>
        <taxon>Pichiomycetes</taxon>
        <taxon>Pichiales</taxon>
        <taxon>Pichiaceae</taxon>
        <taxon>Ambrosiozyma</taxon>
    </lineage>
</organism>
<proteinExistence type="predicted"/>
<feature type="chain" id="PRO_5040745224" evidence="1">
    <location>
        <begin position="18"/>
        <end position="450"/>
    </location>
</feature>
<dbReference type="Proteomes" id="UP001165063">
    <property type="component" value="Unassembled WGS sequence"/>
</dbReference>
<evidence type="ECO:0000313" key="3">
    <source>
        <dbReference type="Proteomes" id="UP001165063"/>
    </source>
</evidence>
<keyword evidence="3" id="KW-1185">Reference proteome</keyword>
<evidence type="ECO:0000256" key="1">
    <source>
        <dbReference type="SAM" id="SignalP"/>
    </source>
</evidence>
<sequence length="450" mass="50453">MRLSLITTVLFSCYVGAITLEQQNEEVTFENHEHSHEQQIPKLDELRLAHARSILERYSSELESTKEFDTWQAPDGSYYVVPVSTELNETRSGFKVSAVKNDGQFPSIMSSVEDSTSEIVVLKEEDVSAQGFPCFFRRLLCCDDECDEPTIVIRFKNDKGCFKRDISELQEYDIDGTQGTYIISMDDFDSADGSIEPAESFVFIGFGSVKKLSMEELHKLSAGFSKLQDVQTDSKINNAFGKNIVAMKPAAKKEGKTTYEPELEYKAVSFDSNSFQFFDGDVQLPVNDETIGHGDLKDGDLKGLEINDDSTEYLTHPVIEDITGTQDYKNHELNWGGVKTGKKSHNLDDQSYSSNQKHNHFYSNHTTIRDAASTASNQSSTFQAYTTSSLNANSSFFTSWGNNSYFAKNATLHPDNNLYNAEDLENLAFRTNNWSCLGALIVLTISVMVL</sequence>
<dbReference type="EMBL" id="BSXU01000316">
    <property type="protein sequence ID" value="GMG20223.1"/>
    <property type="molecule type" value="Genomic_DNA"/>
</dbReference>